<dbReference type="SMART" id="SM00829">
    <property type="entry name" value="PKS_ER"/>
    <property type="match status" value="1"/>
</dbReference>
<dbReference type="RefSeq" id="WP_203692808.1">
    <property type="nucleotide sequence ID" value="NZ_BAAALC010000028.1"/>
</dbReference>
<gene>
    <name evidence="3" type="ORF">Cco03nite_31290</name>
</gene>
<dbReference type="InterPro" id="IPR050700">
    <property type="entry name" value="YIM1/Zinc_Alcohol_DH_Fams"/>
</dbReference>
<evidence type="ECO:0000256" key="1">
    <source>
        <dbReference type="ARBA" id="ARBA00023002"/>
    </source>
</evidence>
<dbReference type="GO" id="GO:0016491">
    <property type="term" value="F:oxidoreductase activity"/>
    <property type="evidence" value="ECO:0007669"/>
    <property type="project" value="UniProtKB-KW"/>
</dbReference>
<reference evidence="3 4" key="1">
    <citation type="submission" date="2021-01" db="EMBL/GenBank/DDBJ databases">
        <title>Whole genome shotgun sequence of Catellatospora coxensis NBRC 107359.</title>
        <authorList>
            <person name="Komaki H."/>
            <person name="Tamura T."/>
        </authorList>
    </citation>
    <scope>NUCLEOTIDE SEQUENCE [LARGE SCALE GENOMIC DNA]</scope>
    <source>
        <strain evidence="3 4">NBRC 107359</strain>
    </source>
</reference>
<dbReference type="Proteomes" id="UP000630887">
    <property type="component" value="Unassembled WGS sequence"/>
</dbReference>
<organism evidence="3 4">
    <name type="scientific">Catellatospora coxensis</name>
    <dbReference type="NCBI Taxonomy" id="310354"/>
    <lineage>
        <taxon>Bacteria</taxon>
        <taxon>Bacillati</taxon>
        <taxon>Actinomycetota</taxon>
        <taxon>Actinomycetes</taxon>
        <taxon>Micromonosporales</taxon>
        <taxon>Micromonosporaceae</taxon>
        <taxon>Catellatospora</taxon>
    </lineage>
</organism>
<feature type="domain" description="Enoyl reductase (ER)" evidence="2">
    <location>
        <begin position="13"/>
        <end position="318"/>
    </location>
</feature>
<evidence type="ECO:0000313" key="3">
    <source>
        <dbReference type="EMBL" id="GIG06429.1"/>
    </source>
</evidence>
<sequence>MDQMRAAMFDGYGPPEVLYAGSVPTPAAGPGEVLVRVHAASVNGGELAGRAGRVRLVTGLLGRGFPKRVGMDFAGEIAAVGAGVSGYGVGDRVWGGLGRRFGSAAEFVAVRPELISPAPAGWDLVAAAALPGVGTTAITALRDKARLRAGERLLVRGASGGVGSVAVQLGRAYGAHVTGLAGGRNLDLVRELGADEVHDYATTEPADLGRFDVVLDTVGTGLPALRRLLAPGGRMVAISFDLDRLLPSLGYLAASSVFGSRRVRFFSGNPTARLFADLTAYVDAGAVRPVVGGIFPLEDIAGAHRALEAGGVRGKIVVRVV</sequence>
<accession>A0A8J3KZT9</accession>
<dbReference type="GO" id="GO:0008270">
    <property type="term" value="F:zinc ion binding"/>
    <property type="evidence" value="ECO:0007669"/>
    <property type="project" value="InterPro"/>
</dbReference>
<dbReference type="CDD" id="cd08267">
    <property type="entry name" value="MDR1"/>
    <property type="match status" value="1"/>
</dbReference>
<dbReference type="InterPro" id="IPR020843">
    <property type="entry name" value="ER"/>
</dbReference>
<keyword evidence="1" id="KW-0560">Oxidoreductase</keyword>
<dbReference type="PANTHER" id="PTHR11695">
    <property type="entry name" value="ALCOHOL DEHYDROGENASE RELATED"/>
    <property type="match status" value="1"/>
</dbReference>
<dbReference type="Gene3D" id="3.90.180.10">
    <property type="entry name" value="Medium-chain alcohol dehydrogenases, catalytic domain"/>
    <property type="match status" value="1"/>
</dbReference>
<dbReference type="InterPro" id="IPR036291">
    <property type="entry name" value="NAD(P)-bd_dom_sf"/>
</dbReference>
<evidence type="ECO:0000313" key="4">
    <source>
        <dbReference type="Proteomes" id="UP000630887"/>
    </source>
</evidence>
<dbReference type="SUPFAM" id="SSF50129">
    <property type="entry name" value="GroES-like"/>
    <property type="match status" value="1"/>
</dbReference>
<dbReference type="Pfam" id="PF08240">
    <property type="entry name" value="ADH_N"/>
    <property type="match status" value="1"/>
</dbReference>
<keyword evidence="4" id="KW-1185">Reference proteome</keyword>
<dbReference type="PANTHER" id="PTHR11695:SF294">
    <property type="entry name" value="RETICULON-4-INTERACTING PROTEIN 1, MITOCHONDRIAL"/>
    <property type="match status" value="1"/>
</dbReference>
<dbReference type="Gene3D" id="3.40.50.720">
    <property type="entry name" value="NAD(P)-binding Rossmann-like Domain"/>
    <property type="match status" value="1"/>
</dbReference>
<name>A0A8J3KZT9_9ACTN</name>
<comment type="caution">
    <text evidence="3">The sequence shown here is derived from an EMBL/GenBank/DDBJ whole genome shotgun (WGS) entry which is preliminary data.</text>
</comment>
<protein>
    <submittedName>
        <fullName evidence="3">Dehydrogenase</fullName>
    </submittedName>
</protein>
<dbReference type="SUPFAM" id="SSF51735">
    <property type="entry name" value="NAD(P)-binding Rossmann-fold domains"/>
    <property type="match status" value="1"/>
</dbReference>
<dbReference type="Pfam" id="PF13602">
    <property type="entry name" value="ADH_zinc_N_2"/>
    <property type="match status" value="1"/>
</dbReference>
<dbReference type="InterPro" id="IPR002364">
    <property type="entry name" value="Quin_OxRdtase/zeta-crystal_CS"/>
</dbReference>
<dbReference type="InterPro" id="IPR011032">
    <property type="entry name" value="GroES-like_sf"/>
</dbReference>
<dbReference type="AlphaFoldDB" id="A0A8J3KZT9"/>
<evidence type="ECO:0000259" key="2">
    <source>
        <dbReference type="SMART" id="SM00829"/>
    </source>
</evidence>
<proteinExistence type="predicted"/>
<dbReference type="PROSITE" id="PS01162">
    <property type="entry name" value="QOR_ZETA_CRYSTAL"/>
    <property type="match status" value="1"/>
</dbReference>
<dbReference type="InterPro" id="IPR013154">
    <property type="entry name" value="ADH-like_N"/>
</dbReference>
<dbReference type="EMBL" id="BONI01000023">
    <property type="protein sequence ID" value="GIG06429.1"/>
    <property type="molecule type" value="Genomic_DNA"/>
</dbReference>